<gene>
    <name evidence="1" type="ORF">CQ022_07120</name>
    <name evidence="2" type="ORF">CQ033_00790</name>
</gene>
<dbReference type="Proteomes" id="UP000238325">
    <property type="component" value="Unassembled WGS sequence"/>
</dbReference>
<evidence type="ECO:0000313" key="2">
    <source>
        <dbReference type="EMBL" id="PRB91767.1"/>
    </source>
</evidence>
<dbReference type="Proteomes" id="UP000238534">
    <property type="component" value="Unassembled WGS sequence"/>
</dbReference>
<dbReference type="RefSeq" id="WP_105680752.1">
    <property type="nucleotide sequence ID" value="NZ_JBBGZD010000001.1"/>
</dbReference>
<dbReference type="OrthoDB" id="798065at2"/>
<accession>A0A2S9CZV2</accession>
<reference evidence="3 4" key="1">
    <citation type="submission" date="2017-09" db="EMBL/GenBank/DDBJ databases">
        <title>Genomic, metabolic, and phenotypic characteristics of bacterial isolates from the natural microbiome of the model nematode Caenorhabditis elegans.</title>
        <authorList>
            <person name="Zimmermann J."/>
            <person name="Obeng N."/>
            <person name="Yang W."/>
            <person name="Obeng O."/>
            <person name="Kissoyan K."/>
            <person name="Pees B."/>
            <person name="Dirksen P."/>
            <person name="Hoppner M."/>
            <person name="Franke A."/>
            <person name="Rosenstiel P."/>
            <person name="Leippe M."/>
            <person name="Dierking K."/>
            <person name="Kaleta C."/>
            <person name="Schulenburg H."/>
        </authorList>
    </citation>
    <scope>NUCLEOTIDE SEQUENCE [LARGE SCALE GENOMIC DNA]</scope>
    <source>
        <strain evidence="1 4">MYb25</strain>
        <strain evidence="2 3">MYb44</strain>
    </source>
</reference>
<keyword evidence="3" id="KW-1185">Reference proteome</keyword>
<evidence type="ECO:0000313" key="1">
    <source>
        <dbReference type="EMBL" id="PRB86014.1"/>
    </source>
</evidence>
<organism evidence="1 4">
    <name type="scientific">Chryseobacterium culicis</name>
    <dbReference type="NCBI Taxonomy" id="680127"/>
    <lineage>
        <taxon>Bacteria</taxon>
        <taxon>Pseudomonadati</taxon>
        <taxon>Bacteroidota</taxon>
        <taxon>Flavobacteriia</taxon>
        <taxon>Flavobacteriales</taxon>
        <taxon>Weeksellaceae</taxon>
        <taxon>Chryseobacterium group</taxon>
        <taxon>Chryseobacterium</taxon>
    </lineage>
</organism>
<dbReference type="EMBL" id="PCPP01000001">
    <property type="protein sequence ID" value="PRB86014.1"/>
    <property type="molecule type" value="Genomic_DNA"/>
</dbReference>
<sequence>MYTDLEDKLTKNYYREIVGKALLQAKEEYERSPDNPMNVSFYNQLLDIKKTVIDNNEVYTKDEAYQKYPMAVMIARNFVAEEANTDYANMLKDIVWGISLYPTMIEG</sequence>
<protein>
    <recommendedName>
        <fullName evidence="5">Tsi6 domain-containing protein</fullName>
    </recommendedName>
</protein>
<evidence type="ECO:0000313" key="4">
    <source>
        <dbReference type="Proteomes" id="UP000238534"/>
    </source>
</evidence>
<evidence type="ECO:0008006" key="5">
    <source>
        <dbReference type="Google" id="ProtNLM"/>
    </source>
</evidence>
<evidence type="ECO:0000313" key="3">
    <source>
        <dbReference type="Proteomes" id="UP000238325"/>
    </source>
</evidence>
<proteinExistence type="predicted"/>
<comment type="caution">
    <text evidence="1">The sequence shown here is derived from an EMBL/GenBank/DDBJ whole genome shotgun (WGS) entry which is preliminary data.</text>
</comment>
<name>A0A2S9CZV2_CHRCI</name>
<dbReference type="EMBL" id="PCPH01000001">
    <property type="protein sequence ID" value="PRB91767.1"/>
    <property type="molecule type" value="Genomic_DNA"/>
</dbReference>
<dbReference type="AlphaFoldDB" id="A0A2S9CZV2"/>